<name>A0A443YWQ0_9SPHI</name>
<evidence type="ECO:0000313" key="2">
    <source>
        <dbReference type="EMBL" id="RWU08430.1"/>
    </source>
</evidence>
<proteinExistence type="predicted"/>
<evidence type="ECO:0000313" key="3">
    <source>
        <dbReference type="Proteomes" id="UP000284120"/>
    </source>
</evidence>
<keyword evidence="1" id="KW-1133">Transmembrane helix</keyword>
<keyword evidence="3" id="KW-1185">Reference proteome</keyword>
<evidence type="ECO:0000256" key="1">
    <source>
        <dbReference type="SAM" id="Phobius"/>
    </source>
</evidence>
<evidence type="ECO:0008006" key="4">
    <source>
        <dbReference type="Google" id="ProtNLM"/>
    </source>
</evidence>
<feature type="transmembrane region" description="Helical" evidence="1">
    <location>
        <begin position="106"/>
        <end position="129"/>
    </location>
</feature>
<feature type="transmembrane region" description="Helical" evidence="1">
    <location>
        <begin position="180"/>
        <end position="201"/>
    </location>
</feature>
<feature type="transmembrane region" description="Helical" evidence="1">
    <location>
        <begin position="7"/>
        <end position="27"/>
    </location>
</feature>
<dbReference type="EMBL" id="SAYW01000002">
    <property type="protein sequence ID" value="RWU08430.1"/>
    <property type="molecule type" value="Genomic_DNA"/>
</dbReference>
<organism evidence="2 3">
    <name type="scientific">Pedobacter chitinilyticus</name>
    <dbReference type="NCBI Taxonomy" id="2233776"/>
    <lineage>
        <taxon>Bacteria</taxon>
        <taxon>Pseudomonadati</taxon>
        <taxon>Bacteroidota</taxon>
        <taxon>Sphingobacteriia</taxon>
        <taxon>Sphingobacteriales</taxon>
        <taxon>Sphingobacteriaceae</taxon>
        <taxon>Pedobacter</taxon>
    </lineage>
</organism>
<gene>
    <name evidence="2" type="ORF">DPV69_08615</name>
</gene>
<feature type="transmembrane region" description="Helical" evidence="1">
    <location>
        <begin position="77"/>
        <end position="94"/>
    </location>
</feature>
<feature type="transmembrane region" description="Helical" evidence="1">
    <location>
        <begin position="141"/>
        <end position="160"/>
    </location>
</feature>
<keyword evidence="1" id="KW-0812">Transmembrane</keyword>
<dbReference type="RefSeq" id="WP_113646952.1">
    <property type="nucleotide sequence ID" value="NZ_QMHN01000002.1"/>
</dbReference>
<dbReference type="OrthoDB" id="9809977at2"/>
<feature type="transmembrane region" description="Helical" evidence="1">
    <location>
        <begin position="39"/>
        <end position="65"/>
    </location>
</feature>
<dbReference type="NCBIfam" id="NF038065">
    <property type="entry name" value="Pr6Pr"/>
    <property type="match status" value="1"/>
</dbReference>
<accession>A0A443YWQ0</accession>
<protein>
    <recommendedName>
        <fullName evidence="4">Integral membrane protein</fullName>
    </recommendedName>
</protein>
<reference evidence="2 3" key="1">
    <citation type="submission" date="2018-06" db="EMBL/GenBank/DDBJ databases">
        <title>Pedobacter endophyticus sp. nov., an endophytic bacterium isolated from a leaf of Triticum aestivum.</title>
        <authorList>
            <person name="Zhang L."/>
        </authorList>
    </citation>
    <scope>NUCLEOTIDE SEQUENCE [LARGE SCALE GENOMIC DNA]</scope>
    <source>
        <strain evidence="2 3">CM134L-2</strain>
    </source>
</reference>
<dbReference type="AlphaFoldDB" id="A0A443YWQ0"/>
<keyword evidence="1" id="KW-0472">Membrane</keyword>
<dbReference type="InterPro" id="IPR049713">
    <property type="entry name" value="Pr6Pr-like"/>
</dbReference>
<comment type="caution">
    <text evidence="2">The sequence shown here is derived from an EMBL/GenBank/DDBJ whole genome shotgun (WGS) entry which is preliminary data.</text>
</comment>
<sequence>MKDKTEKVYLGLLTVTAWFTLIFQFYLHINSGAATRTELLIRFFSYFTIDSNLLVAICATAIFLFPKTAFGTFFKRSSVITAITVYITVVALIYNTVLRFLWVLNGWAIVLNELLHVIVPLLFLIYWIYFVPKHRLKWSNIWGWLIFPLIYIFFVLIRGAYANFYPYPFLNVTELGLQQVILNCIFITLLFVMLFFAFVAIGKRQAKRASSQN</sequence>
<dbReference type="Proteomes" id="UP000284120">
    <property type="component" value="Unassembled WGS sequence"/>
</dbReference>